<evidence type="ECO:0000256" key="13">
    <source>
        <dbReference type="ARBA" id="ARBA00023136"/>
    </source>
</evidence>
<keyword evidence="8 17" id="KW-0812">Transmembrane</keyword>
<comment type="similarity">
    <text evidence="2">Belongs to the CpsD/CapB family.</text>
</comment>
<dbReference type="OrthoDB" id="230260at2"/>
<keyword evidence="10" id="KW-0418">Kinase</keyword>
<evidence type="ECO:0000256" key="17">
    <source>
        <dbReference type="SAM" id="Phobius"/>
    </source>
</evidence>
<evidence type="ECO:0000256" key="12">
    <source>
        <dbReference type="ARBA" id="ARBA00022989"/>
    </source>
</evidence>
<keyword evidence="11" id="KW-0067">ATP-binding</keyword>
<dbReference type="HOGENOM" id="CLU_009912_2_0_5"/>
<dbReference type="GO" id="GO:0005524">
    <property type="term" value="F:ATP binding"/>
    <property type="evidence" value="ECO:0007669"/>
    <property type="project" value="UniProtKB-KW"/>
</dbReference>
<evidence type="ECO:0000256" key="15">
    <source>
        <dbReference type="ARBA" id="ARBA00051245"/>
    </source>
</evidence>
<evidence type="ECO:0000259" key="18">
    <source>
        <dbReference type="Pfam" id="PF02706"/>
    </source>
</evidence>
<dbReference type="PANTHER" id="PTHR32309:SF13">
    <property type="entry name" value="FERRIC ENTEROBACTIN TRANSPORT PROTEIN FEPE"/>
    <property type="match status" value="1"/>
</dbReference>
<comment type="catalytic activity">
    <reaction evidence="15">
        <text>L-tyrosyl-[protein] + ATP = O-phospho-L-tyrosyl-[protein] + ADP + H(+)</text>
        <dbReference type="Rhea" id="RHEA:10596"/>
        <dbReference type="Rhea" id="RHEA-COMP:10136"/>
        <dbReference type="Rhea" id="RHEA-COMP:20101"/>
        <dbReference type="ChEBI" id="CHEBI:15378"/>
        <dbReference type="ChEBI" id="CHEBI:30616"/>
        <dbReference type="ChEBI" id="CHEBI:46858"/>
        <dbReference type="ChEBI" id="CHEBI:61978"/>
        <dbReference type="ChEBI" id="CHEBI:456216"/>
        <dbReference type="EC" id="2.7.10.2"/>
    </reaction>
</comment>
<evidence type="ECO:0000256" key="9">
    <source>
        <dbReference type="ARBA" id="ARBA00022741"/>
    </source>
</evidence>
<dbReference type="Pfam" id="PF02706">
    <property type="entry name" value="Wzz"/>
    <property type="match status" value="1"/>
</dbReference>
<evidence type="ECO:0000256" key="10">
    <source>
        <dbReference type="ARBA" id="ARBA00022777"/>
    </source>
</evidence>
<evidence type="ECO:0000256" key="8">
    <source>
        <dbReference type="ARBA" id="ARBA00022692"/>
    </source>
</evidence>
<keyword evidence="5" id="KW-1003">Cell membrane</keyword>
<dbReference type="CDD" id="cd05387">
    <property type="entry name" value="BY-kinase"/>
    <property type="match status" value="1"/>
</dbReference>
<gene>
    <name evidence="21" type="ORF">Salmuc_04585</name>
</gene>
<dbReference type="STRING" id="1123237.Salmuc_04585"/>
<evidence type="ECO:0000256" key="11">
    <source>
        <dbReference type="ARBA" id="ARBA00022840"/>
    </source>
</evidence>
<evidence type="ECO:0000259" key="19">
    <source>
        <dbReference type="Pfam" id="PF13614"/>
    </source>
</evidence>
<feature type="coiled-coil region" evidence="16">
    <location>
        <begin position="334"/>
        <end position="375"/>
    </location>
</feature>
<proteinExistence type="inferred from homology"/>
<dbReference type="InterPro" id="IPR003856">
    <property type="entry name" value="LPS_length_determ_N"/>
</dbReference>
<keyword evidence="12 17" id="KW-1133">Transmembrane helix</keyword>
<dbReference type="eggNOG" id="COG0489">
    <property type="taxonomic scope" value="Bacteria"/>
</dbReference>
<feature type="domain" description="Polysaccharide chain length determinant N-terminal" evidence="18">
    <location>
        <begin position="22"/>
        <end position="113"/>
    </location>
</feature>
<dbReference type="InterPro" id="IPR005702">
    <property type="entry name" value="Wzc-like_C"/>
</dbReference>
<keyword evidence="16" id="KW-0175">Coiled coil</keyword>
<feature type="transmembrane region" description="Helical" evidence="17">
    <location>
        <begin position="36"/>
        <end position="61"/>
    </location>
</feature>
<keyword evidence="7" id="KW-0808">Transferase</keyword>
<feature type="domain" description="AAA" evidence="19">
    <location>
        <begin position="508"/>
        <end position="629"/>
    </location>
</feature>
<feature type="transmembrane region" description="Helical" evidence="17">
    <location>
        <begin position="419"/>
        <end position="438"/>
    </location>
</feature>
<dbReference type="Gene3D" id="3.40.50.300">
    <property type="entry name" value="P-loop containing nucleotide triphosphate hydrolases"/>
    <property type="match status" value="1"/>
</dbReference>
<keyword evidence="6" id="KW-0997">Cell inner membrane</keyword>
<evidence type="ECO:0000256" key="7">
    <source>
        <dbReference type="ARBA" id="ARBA00022679"/>
    </source>
</evidence>
<protein>
    <recommendedName>
        <fullName evidence="4">non-specific protein-tyrosine kinase</fullName>
        <ecNumber evidence="4">2.7.10.2</ecNumber>
    </recommendedName>
</protein>
<evidence type="ECO:0000313" key="22">
    <source>
        <dbReference type="Proteomes" id="UP000015347"/>
    </source>
</evidence>
<dbReference type="Pfam" id="PF13614">
    <property type="entry name" value="AAA_31"/>
    <property type="match status" value="1"/>
</dbReference>
<evidence type="ECO:0000256" key="3">
    <source>
        <dbReference type="ARBA" id="ARBA00008883"/>
    </source>
</evidence>
<dbReference type="SUPFAM" id="SSF52540">
    <property type="entry name" value="P-loop containing nucleoside triphosphate hydrolases"/>
    <property type="match status" value="1"/>
</dbReference>
<keyword evidence="13 17" id="KW-0472">Membrane</keyword>
<comment type="similarity">
    <text evidence="3">Belongs to the etk/wzc family.</text>
</comment>
<evidence type="ECO:0000313" key="21">
    <source>
        <dbReference type="EMBL" id="EPX75667.1"/>
    </source>
</evidence>
<evidence type="ECO:0000256" key="14">
    <source>
        <dbReference type="ARBA" id="ARBA00023137"/>
    </source>
</evidence>
<evidence type="ECO:0000256" key="16">
    <source>
        <dbReference type="SAM" id="Coils"/>
    </source>
</evidence>
<dbReference type="AlphaFoldDB" id="S9Q6N2"/>
<feature type="coiled-coil region" evidence="16">
    <location>
        <begin position="218"/>
        <end position="281"/>
    </location>
</feature>
<dbReference type="InterPro" id="IPR025669">
    <property type="entry name" value="AAA_dom"/>
</dbReference>
<comment type="caution">
    <text evidence="21">The sequence shown here is derived from an EMBL/GenBank/DDBJ whole genome shotgun (WGS) entry which is preliminary data.</text>
</comment>
<dbReference type="InterPro" id="IPR050445">
    <property type="entry name" value="Bact_polysacc_biosynth/exp"/>
</dbReference>
<evidence type="ECO:0000256" key="2">
    <source>
        <dbReference type="ARBA" id="ARBA00007316"/>
    </source>
</evidence>
<dbReference type="eggNOG" id="COG3206">
    <property type="taxonomic scope" value="Bacteria"/>
</dbReference>
<feature type="domain" description="Tyrosine-protein kinase G-rich" evidence="20">
    <location>
        <begin position="367"/>
        <end position="441"/>
    </location>
</feature>
<evidence type="ECO:0000256" key="5">
    <source>
        <dbReference type="ARBA" id="ARBA00022475"/>
    </source>
</evidence>
<evidence type="ECO:0000256" key="1">
    <source>
        <dbReference type="ARBA" id="ARBA00004429"/>
    </source>
</evidence>
<organism evidence="21 22">
    <name type="scientific">Salipiger mucosus DSM 16094</name>
    <dbReference type="NCBI Taxonomy" id="1123237"/>
    <lineage>
        <taxon>Bacteria</taxon>
        <taxon>Pseudomonadati</taxon>
        <taxon>Pseudomonadota</taxon>
        <taxon>Alphaproteobacteria</taxon>
        <taxon>Rhodobacterales</taxon>
        <taxon>Roseobacteraceae</taxon>
        <taxon>Salipiger</taxon>
    </lineage>
</organism>
<evidence type="ECO:0000256" key="4">
    <source>
        <dbReference type="ARBA" id="ARBA00011903"/>
    </source>
</evidence>
<comment type="subcellular location">
    <subcellularLocation>
        <location evidence="1">Cell inner membrane</location>
        <topology evidence="1">Multi-pass membrane protein</topology>
    </subcellularLocation>
</comment>
<keyword evidence="22" id="KW-1185">Reference proteome</keyword>
<dbReference type="Pfam" id="PF13807">
    <property type="entry name" value="GNVR"/>
    <property type="match status" value="1"/>
</dbReference>
<evidence type="ECO:0000256" key="6">
    <source>
        <dbReference type="ARBA" id="ARBA00022519"/>
    </source>
</evidence>
<dbReference type="EC" id="2.7.10.2" evidence="4"/>
<dbReference type="NCBIfam" id="TIGR01007">
    <property type="entry name" value="eps_fam"/>
    <property type="match status" value="1"/>
</dbReference>
<keyword evidence="14" id="KW-0829">Tyrosine-protein kinase</keyword>
<dbReference type="EMBL" id="APVH01000070">
    <property type="protein sequence ID" value="EPX75667.1"/>
    <property type="molecule type" value="Genomic_DNA"/>
</dbReference>
<dbReference type="GO" id="GO:0004715">
    <property type="term" value="F:non-membrane spanning protein tyrosine kinase activity"/>
    <property type="evidence" value="ECO:0007669"/>
    <property type="project" value="UniProtKB-EC"/>
</dbReference>
<dbReference type="InterPro" id="IPR027417">
    <property type="entry name" value="P-loop_NTPase"/>
</dbReference>
<accession>S9Q6N2</accession>
<dbReference type="PANTHER" id="PTHR32309">
    <property type="entry name" value="TYROSINE-PROTEIN KINASE"/>
    <property type="match status" value="1"/>
</dbReference>
<reference evidence="22" key="1">
    <citation type="journal article" date="2014" name="Stand. Genomic Sci.">
        <title>Genome sequence of the exopolysaccharide-producing Salipiger mucosus type strain (DSM 16094(T)), a moderately halophilic member of the Roseobacter clade.</title>
        <authorList>
            <person name="Riedel T."/>
            <person name="Spring S."/>
            <person name="Fiebig A."/>
            <person name="Petersen J."/>
            <person name="Kyrpides N.C."/>
            <person name="Goker M."/>
            <person name="Klenk H.P."/>
        </authorList>
    </citation>
    <scope>NUCLEOTIDE SEQUENCE [LARGE SCALE GENOMIC DNA]</scope>
    <source>
        <strain evidence="22">DSM 16094</strain>
    </source>
</reference>
<keyword evidence="9" id="KW-0547">Nucleotide-binding</keyword>
<name>S9Q6N2_9RHOB</name>
<dbReference type="InterPro" id="IPR032807">
    <property type="entry name" value="GNVR"/>
</dbReference>
<evidence type="ECO:0000259" key="20">
    <source>
        <dbReference type="Pfam" id="PF13807"/>
    </source>
</evidence>
<dbReference type="GO" id="GO:0005886">
    <property type="term" value="C:plasma membrane"/>
    <property type="evidence" value="ECO:0007669"/>
    <property type="project" value="UniProtKB-SubCell"/>
</dbReference>
<dbReference type="Proteomes" id="UP000015347">
    <property type="component" value="Unassembled WGS sequence"/>
</dbReference>
<sequence length="706" mass="76992">MNNIKSFRSGGLEATAPSGDLVDLSALIGALWRGKIVIVVAILVAISGASFYAFGVATPVYRSTAVVMLNNREEQVVDLGNVLGGLASDDDVVNTEVEILQSRILLGKVVEELDLTRDPEFNSSLRSPSTIAQIKAQVKGMLLPSSPAPAPSNTRQTQATIDALLESLTIRNVPDSLVFQVTVETTSAEKSARIADTLVDLYILNQLEVKFEATEQATTWLTERVTDLQVELEEAEERVKEFRASTSLVSQEQLEGLEVQVKDMRERIENTRSDQEVAQARLASIRAAETPQEKAELTGDRQLQGLLPRIENPDVADSFEARVSQIEARIQADIARDEAQISSLQDSLATLEEQIDQQSEDLIELQQLSREAEASRLLYEYFLARLKETSAQQGVQQADSRMISPAVVPAAAFAPRKSLILALSVILGLMVGAAFVLIREARNRAFRNATQLEAATGYATIGQLPLIPARRRKDAITYLKDKPSSAAAEAIRNLRTSVMLSNVDTPPKVIMTSSAVSGEGKTTVALSLALNFSTMGKKVLLIEGDIRRRVFGQYLQEDQTEGIVSVLTGTKSFDDVVVHSELLGADVLLGDKGQSNAADIFSSERFANLLADLRGSYDVIIVDTPPVLIVPDARVIAQNVDATVFIVKWDRTEKDQVVAALREFESVGKPVSGLVLNQISPKGMKRYGYGNSYGPYSAYGSKYYVN</sequence>